<evidence type="ECO:0000313" key="5">
    <source>
        <dbReference type="Proteomes" id="UP001153148"/>
    </source>
</evidence>
<evidence type="ECO:0000256" key="1">
    <source>
        <dbReference type="ARBA" id="ARBA00022574"/>
    </source>
</evidence>
<proteinExistence type="predicted"/>
<organism evidence="4 5">
    <name type="scientific">Timema podura</name>
    <name type="common">Walking stick</name>
    <dbReference type="NCBI Taxonomy" id="61482"/>
    <lineage>
        <taxon>Eukaryota</taxon>
        <taxon>Metazoa</taxon>
        <taxon>Ecdysozoa</taxon>
        <taxon>Arthropoda</taxon>
        <taxon>Hexapoda</taxon>
        <taxon>Insecta</taxon>
        <taxon>Pterygota</taxon>
        <taxon>Neoptera</taxon>
        <taxon>Polyneoptera</taxon>
        <taxon>Phasmatodea</taxon>
        <taxon>Timematodea</taxon>
        <taxon>Timematoidea</taxon>
        <taxon>Timematidae</taxon>
        <taxon>Timema</taxon>
    </lineage>
</organism>
<dbReference type="Proteomes" id="UP001153148">
    <property type="component" value="Unassembled WGS sequence"/>
</dbReference>
<dbReference type="InterPro" id="IPR051570">
    <property type="entry name" value="TBC1_cilium_biogenesis"/>
</dbReference>
<protein>
    <submittedName>
        <fullName evidence="4">Uncharacterized protein</fullName>
    </submittedName>
</protein>
<comment type="caution">
    <text evidence="4">The sequence shown here is derived from an EMBL/GenBank/DDBJ whole genome shotgun (WGS) entry which is preliminary data.</text>
</comment>
<feature type="compositionally biased region" description="Basic and acidic residues" evidence="3">
    <location>
        <begin position="228"/>
        <end position="237"/>
    </location>
</feature>
<dbReference type="PANTHER" id="PTHR19853">
    <property type="entry name" value="WD REPEAT CONTAINING PROTEIN 3 WDR3"/>
    <property type="match status" value="1"/>
</dbReference>
<keyword evidence="2" id="KW-0677">Repeat</keyword>
<feature type="region of interest" description="Disordered" evidence="3">
    <location>
        <begin position="225"/>
        <end position="255"/>
    </location>
</feature>
<keyword evidence="5" id="KW-1185">Reference proteome</keyword>
<dbReference type="SUPFAM" id="SSF50978">
    <property type="entry name" value="WD40 repeat-like"/>
    <property type="match status" value="1"/>
</dbReference>
<reference evidence="4" key="1">
    <citation type="submission" date="2021-03" db="EMBL/GenBank/DDBJ databases">
        <authorList>
            <person name="Tran Van P."/>
        </authorList>
    </citation>
    <scope>NUCLEOTIDE SEQUENCE</scope>
</reference>
<dbReference type="Gene3D" id="2.130.10.10">
    <property type="entry name" value="YVTN repeat-like/Quinoprotein amine dehydrogenase"/>
    <property type="match status" value="1"/>
</dbReference>
<dbReference type="InterPro" id="IPR015943">
    <property type="entry name" value="WD40/YVTN_repeat-like_dom_sf"/>
</dbReference>
<evidence type="ECO:0000256" key="2">
    <source>
        <dbReference type="ARBA" id="ARBA00022737"/>
    </source>
</evidence>
<sequence length="339" mass="38332">MFMPVSDYVLACFQDDAMNVWKFETFECVKQIIPDAWKSHHLKSIAFTRNGRAMVIGGHTSSLVVFALDTWTVKKLIQLPEGMGGVRHIQFLPQMFDGGANKPMCLVYQMRINNTSRYFESYASSATRLNGGLQGSVPAFVWREIGKPFWKTPLSTPDRDLNPDLLGISSLVFCESRALDHADAEAGRFTCSSNGKYVAAVLHSGEVNVYHGSCLLDQGSSLLPNDTPVERVEEARRSTTPTEKPPAPRRNQTSLQRQLAQVDKQIKEELTLERLRPILKQFGEYPESYRPLIWRTILEVPRNQAAFVGLVNRGVHSSYQLVDKDFPMESRPLIKNLKR</sequence>
<dbReference type="EMBL" id="CAJPIN010016896">
    <property type="protein sequence ID" value="CAG2061691.1"/>
    <property type="molecule type" value="Genomic_DNA"/>
</dbReference>
<dbReference type="PANTHER" id="PTHR19853:SF1">
    <property type="entry name" value="TBC1 DOMAIN FAMILY MEMBER 31"/>
    <property type="match status" value="1"/>
</dbReference>
<dbReference type="InterPro" id="IPR036322">
    <property type="entry name" value="WD40_repeat_dom_sf"/>
</dbReference>
<gene>
    <name evidence="4" type="ORF">TPAB3V08_LOCUS8645</name>
</gene>
<keyword evidence="1" id="KW-0853">WD repeat</keyword>
<accession>A0ABN7P3L9</accession>
<evidence type="ECO:0000256" key="3">
    <source>
        <dbReference type="SAM" id="MobiDB-lite"/>
    </source>
</evidence>
<evidence type="ECO:0000313" key="4">
    <source>
        <dbReference type="EMBL" id="CAG2061691.1"/>
    </source>
</evidence>
<name>A0ABN7P3L9_TIMPD</name>